<feature type="compositionally biased region" description="Polar residues" evidence="2">
    <location>
        <begin position="640"/>
        <end position="653"/>
    </location>
</feature>
<dbReference type="OrthoDB" id="10687250at2759"/>
<evidence type="ECO:0000313" key="3">
    <source>
        <dbReference type="EMBL" id="RUS89286.1"/>
    </source>
</evidence>
<comment type="caution">
    <text evidence="3">The sequence shown here is derived from an EMBL/GenBank/DDBJ whole genome shotgun (WGS) entry which is preliminary data.</text>
</comment>
<feature type="compositionally biased region" description="Basic and acidic residues" evidence="2">
    <location>
        <begin position="837"/>
        <end position="854"/>
    </location>
</feature>
<gene>
    <name evidence="3" type="ORF">EGW08_002960</name>
</gene>
<dbReference type="Proteomes" id="UP000271974">
    <property type="component" value="Unassembled WGS sequence"/>
</dbReference>
<keyword evidence="4" id="KW-1185">Reference proteome</keyword>
<feature type="coiled-coil region" evidence="1">
    <location>
        <begin position="440"/>
        <end position="474"/>
    </location>
</feature>
<feature type="region of interest" description="Disordered" evidence="2">
    <location>
        <begin position="156"/>
        <end position="178"/>
    </location>
</feature>
<feature type="compositionally biased region" description="Basic and acidic residues" evidence="2">
    <location>
        <begin position="523"/>
        <end position="540"/>
    </location>
</feature>
<sequence length="854" mass="93246">MSKRQNALKCKSLDEKFMTFMANINLLVSEVKLRITNGDATKDSVGDDIFNQTMAFLSQPVPRLIELDYNKKRYLLEYAAQGDYCSGSLLPVSPHISSLRDQSTESSFTNTGDMLLAECGESPVTSMGLHTVVTESEKQYKGLSCPCNFDRNSNPSDTSYSRLLRPDSAAESNPTGCPAECCKSAEKIDTAEKLKPPGIESSTETGLQYVNAMGKYKANSLAASSIVFRTASTTSPTVFGAAPTTSPTVIGTASTSTPTVLGTAPTSPTVLGTAPTTSPTVLGTVSTSRIVLGTAPTTSPTVLGTAPTTSPTVLGTASTSPTMLGTASTSPTMFGTTPTTSPTVVGRASTTSLTVFGTASTTSPIVLVTTSSRRIRTTTTTTTSPTVLGTATTGFPTILRTSTDKSEADSYFQFPLAVVAASISTHKTPIISSTKNNFNREKYKAELVRLKGVLKELDEERNSLKDYLERIKKAFFKDLQILTNFITMGVKTPGSTEPRNPPLEECAQKDKDTLVEVALTKKGRLDKTKHSGKNNHDNKTPSDQNKLDGSLHVLTVERRPDSPQPITSQCRKDKSNVVVQKIEKISDPAFQNSQKNSEKHVQTGKENPNGAIQSEKENVIIVFTNIKKNTSMDVEWGDTSIHTTEGNPETDPSFQRREDSPDTSVQRREDSPETDTSVQRREDSPETDTSVQRREDSPETDTSVQRREDSPETETSVQRREDSPETDTSVQRREDSPETDTSVQRREDSPETDTSVQRREDSPDTSAQRREDSPDTSVQRREDSPETETSVQRREDSPDTSVQRREDSPDTSVQRREDSPDTSVQRREGSPETDTSVQRREGIPDTSAQRREGP</sequence>
<dbReference type="AlphaFoldDB" id="A0A433U614"/>
<keyword evidence="1" id="KW-0175">Coiled coil</keyword>
<protein>
    <submittedName>
        <fullName evidence="3">Uncharacterized protein</fullName>
    </submittedName>
</protein>
<name>A0A433U614_ELYCH</name>
<evidence type="ECO:0000256" key="1">
    <source>
        <dbReference type="SAM" id="Coils"/>
    </source>
</evidence>
<evidence type="ECO:0000256" key="2">
    <source>
        <dbReference type="SAM" id="MobiDB-lite"/>
    </source>
</evidence>
<organism evidence="3 4">
    <name type="scientific">Elysia chlorotica</name>
    <name type="common">Eastern emerald elysia</name>
    <name type="synonym">Sea slug</name>
    <dbReference type="NCBI Taxonomy" id="188477"/>
    <lineage>
        <taxon>Eukaryota</taxon>
        <taxon>Metazoa</taxon>
        <taxon>Spiralia</taxon>
        <taxon>Lophotrochozoa</taxon>
        <taxon>Mollusca</taxon>
        <taxon>Gastropoda</taxon>
        <taxon>Heterobranchia</taxon>
        <taxon>Euthyneura</taxon>
        <taxon>Panpulmonata</taxon>
        <taxon>Sacoglossa</taxon>
        <taxon>Placobranchoidea</taxon>
        <taxon>Plakobranchidae</taxon>
        <taxon>Elysia</taxon>
    </lineage>
</organism>
<feature type="compositionally biased region" description="Basic and acidic residues" evidence="2">
    <location>
        <begin position="654"/>
        <end position="671"/>
    </location>
</feature>
<proteinExistence type="predicted"/>
<dbReference type="STRING" id="188477.A0A433U614"/>
<feature type="compositionally biased region" description="Basic and acidic residues" evidence="2">
    <location>
        <begin position="791"/>
        <end position="830"/>
    </location>
</feature>
<reference evidence="3 4" key="1">
    <citation type="submission" date="2019-01" db="EMBL/GenBank/DDBJ databases">
        <title>A draft genome assembly of the solar-powered sea slug Elysia chlorotica.</title>
        <authorList>
            <person name="Cai H."/>
            <person name="Li Q."/>
            <person name="Fang X."/>
            <person name="Li J."/>
            <person name="Curtis N.E."/>
            <person name="Altenburger A."/>
            <person name="Shibata T."/>
            <person name="Feng M."/>
            <person name="Maeda T."/>
            <person name="Schwartz J.A."/>
            <person name="Shigenobu S."/>
            <person name="Lundholm N."/>
            <person name="Nishiyama T."/>
            <person name="Yang H."/>
            <person name="Hasebe M."/>
            <person name="Li S."/>
            <person name="Pierce S.K."/>
            <person name="Wang J."/>
        </authorList>
    </citation>
    <scope>NUCLEOTIDE SEQUENCE [LARGE SCALE GENOMIC DNA]</scope>
    <source>
        <strain evidence="3">EC2010</strain>
        <tissue evidence="3">Whole organism of an adult</tissue>
    </source>
</reference>
<feature type="region of interest" description="Disordered" evidence="2">
    <location>
        <begin position="520"/>
        <end position="549"/>
    </location>
</feature>
<accession>A0A433U614</accession>
<evidence type="ECO:0000313" key="4">
    <source>
        <dbReference type="Proteomes" id="UP000271974"/>
    </source>
</evidence>
<feature type="compositionally biased region" description="Low complexity" evidence="2">
    <location>
        <begin position="328"/>
        <end position="343"/>
    </location>
</feature>
<feature type="region of interest" description="Disordered" evidence="2">
    <location>
        <begin position="584"/>
        <end position="613"/>
    </location>
</feature>
<feature type="compositionally biased region" description="Basic and acidic residues" evidence="2">
    <location>
        <begin position="756"/>
        <end position="784"/>
    </location>
</feature>
<feature type="region of interest" description="Disordered" evidence="2">
    <location>
        <begin position="301"/>
        <end position="345"/>
    </location>
</feature>
<feature type="compositionally biased region" description="Polar residues" evidence="2">
    <location>
        <begin position="301"/>
        <end position="327"/>
    </location>
</feature>
<dbReference type="EMBL" id="RQTK01000060">
    <property type="protein sequence ID" value="RUS89286.1"/>
    <property type="molecule type" value="Genomic_DNA"/>
</dbReference>
<feature type="region of interest" description="Disordered" evidence="2">
    <location>
        <begin position="638"/>
        <end position="854"/>
    </location>
</feature>